<keyword evidence="2" id="KW-1185">Reference proteome</keyword>
<accession>A0AAV6TLB3</accession>
<reference evidence="1 2" key="1">
    <citation type="journal article" date="2022" name="Nat. Ecol. Evol.">
        <title>A masculinizing supergene underlies an exaggerated male reproductive morph in a spider.</title>
        <authorList>
            <person name="Hendrickx F."/>
            <person name="De Corte Z."/>
            <person name="Sonet G."/>
            <person name="Van Belleghem S.M."/>
            <person name="Kostlbacher S."/>
            <person name="Vangestel C."/>
        </authorList>
    </citation>
    <scope>NUCLEOTIDE SEQUENCE [LARGE SCALE GENOMIC DNA]</scope>
    <source>
        <strain evidence="1">W744_W776</strain>
    </source>
</reference>
<proteinExistence type="predicted"/>
<gene>
    <name evidence="1" type="ORF">JTE90_029132</name>
</gene>
<protein>
    <submittedName>
        <fullName evidence="1">Uncharacterized protein</fullName>
    </submittedName>
</protein>
<evidence type="ECO:0000313" key="1">
    <source>
        <dbReference type="EMBL" id="KAG8172261.1"/>
    </source>
</evidence>
<organism evidence="1 2">
    <name type="scientific">Oedothorax gibbosus</name>
    <dbReference type="NCBI Taxonomy" id="931172"/>
    <lineage>
        <taxon>Eukaryota</taxon>
        <taxon>Metazoa</taxon>
        <taxon>Ecdysozoa</taxon>
        <taxon>Arthropoda</taxon>
        <taxon>Chelicerata</taxon>
        <taxon>Arachnida</taxon>
        <taxon>Araneae</taxon>
        <taxon>Araneomorphae</taxon>
        <taxon>Entelegynae</taxon>
        <taxon>Araneoidea</taxon>
        <taxon>Linyphiidae</taxon>
        <taxon>Erigoninae</taxon>
        <taxon>Oedothorax</taxon>
    </lineage>
</organism>
<sequence>MFHRSGKSLSTIEGPPTIKAPVFDIAPDIIAINKITNGAALSADGSSGRHQVPRCIFAAGRGTHGKKRTTSE</sequence>
<name>A0AAV6TLB3_9ARAC</name>
<dbReference type="AlphaFoldDB" id="A0AAV6TLB3"/>
<dbReference type="EMBL" id="JAFNEN010002920">
    <property type="protein sequence ID" value="KAG8172261.1"/>
    <property type="molecule type" value="Genomic_DNA"/>
</dbReference>
<comment type="caution">
    <text evidence="1">The sequence shown here is derived from an EMBL/GenBank/DDBJ whole genome shotgun (WGS) entry which is preliminary data.</text>
</comment>
<dbReference type="Proteomes" id="UP000827092">
    <property type="component" value="Unassembled WGS sequence"/>
</dbReference>
<evidence type="ECO:0000313" key="2">
    <source>
        <dbReference type="Proteomes" id="UP000827092"/>
    </source>
</evidence>